<dbReference type="Proteomes" id="UP001177023">
    <property type="component" value="Unassembled WGS sequence"/>
</dbReference>
<feature type="domain" description="Fungal lipase-type" evidence="2">
    <location>
        <begin position="79"/>
        <end position="207"/>
    </location>
</feature>
<dbReference type="SUPFAM" id="SSF53474">
    <property type="entry name" value="alpha/beta-Hydrolases"/>
    <property type="match status" value="1"/>
</dbReference>
<protein>
    <recommendedName>
        <fullName evidence="2">Fungal lipase-type domain-containing protein</fullName>
    </recommendedName>
</protein>
<reference evidence="3" key="1">
    <citation type="submission" date="2023-06" db="EMBL/GenBank/DDBJ databases">
        <authorList>
            <person name="Delattre M."/>
        </authorList>
    </citation>
    <scope>NUCLEOTIDE SEQUENCE</scope>
    <source>
        <strain evidence="3">AF72</strain>
    </source>
</reference>
<proteinExistence type="predicted"/>
<evidence type="ECO:0000313" key="3">
    <source>
        <dbReference type="EMBL" id="CAJ0575255.1"/>
    </source>
</evidence>
<feature type="chain" id="PRO_5041237908" description="Fungal lipase-type domain-containing protein" evidence="1">
    <location>
        <begin position="19"/>
        <end position="288"/>
    </location>
</feature>
<sequence>MWWARWTCLFFCFTKVLAADFNYTLARRAFDFAAASYADDPWPCARQYGAEVMYRTALPCDIFSDECWAIVTLDPEWLVVSFSGTRSRLQLIMELIETMGEPKRKLRAGGSVQHYFYVALQSIWPSMDHIRKHPKVLFTGHSLGGALSAIAATTFAHRHPYLNVSQYTFGEPRVGNAEFAMTHERLMYESFRVVHRYDLVAHIPYCYEHPWTHSCGQLRNHGPWHHGKEIWFPGNMTANDPYHVCTGDPYGEDDKCSNSVYLHYDITDHRHYFGLDVSHFGDLGCPRE</sequence>
<gene>
    <name evidence="3" type="ORF">MSPICULIGERA_LOCUS13569</name>
</gene>
<feature type="non-terminal residue" evidence="3">
    <location>
        <position position="1"/>
    </location>
</feature>
<dbReference type="GO" id="GO:0006629">
    <property type="term" value="P:lipid metabolic process"/>
    <property type="evidence" value="ECO:0007669"/>
    <property type="project" value="InterPro"/>
</dbReference>
<evidence type="ECO:0000256" key="1">
    <source>
        <dbReference type="SAM" id="SignalP"/>
    </source>
</evidence>
<dbReference type="PANTHER" id="PTHR45908:SF19">
    <property type="entry name" value="FUNGAL LIPASE-LIKE DOMAIN-CONTAINING PROTEIN"/>
    <property type="match status" value="1"/>
</dbReference>
<organism evidence="3 4">
    <name type="scientific">Mesorhabditis spiculigera</name>
    <dbReference type="NCBI Taxonomy" id="96644"/>
    <lineage>
        <taxon>Eukaryota</taxon>
        <taxon>Metazoa</taxon>
        <taxon>Ecdysozoa</taxon>
        <taxon>Nematoda</taxon>
        <taxon>Chromadorea</taxon>
        <taxon>Rhabditida</taxon>
        <taxon>Rhabditina</taxon>
        <taxon>Rhabditomorpha</taxon>
        <taxon>Rhabditoidea</taxon>
        <taxon>Rhabditidae</taxon>
        <taxon>Mesorhabditinae</taxon>
        <taxon>Mesorhabditis</taxon>
    </lineage>
</organism>
<feature type="signal peptide" evidence="1">
    <location>
        <begin position="1"/>
        <end position="18"/>
    </location>
</feature>
<dbReference type="InterPro" id="IPR002921">
    <property type="entry name" value="Fungal_lipase-type"/>
</dbReference>
<evidence type="ECO:0000313" key="4">
    <source>
        <dbReference type="Proteomes" id="UP001177023"/>
    </source>
</evidence>
<evidence type="ECO:0000259" key="2">
    <source>
        <dbReference type="Pfam" id="PF01764"/>
    </source>
</evidence>
<dbReference type="PANTHER" id="PTHR45908">
    <property type="entry name" value="PROTEIN CBG11750-RELATED"/>
    <property type="match status" value="1"/>
</dbReference>
<dbReference type="InterPro" id="IPR029058">
    <property type="entry name" value="AB_hydrolase_fold"/>
</dbReference>
<keyword evidence="4" id="KW-1185">Reference proteome</keyword>
<keyword evidence="1" id="KW-0732">Signal</keyword>
<comment type="caution">
    <text evidence="3">The sequence shown here is derived from an EMBL/GenBank/DDBJ whole genome shotgun (WGS) entry which is preliminary data.</text>
</comment>
<dbReference type="CDD" id="cd00519">
    <property type="entry name" value="Lipase_3"/>
    <property type="match status" value="1"/>
</dbReference>
<dbReference type="Pfam" id="PF01764">
    <property type="entry name" value="Lipase_3"/>
    <property type="match status" value="1"/>
</dbReference>
<dbReference type="EMBL" id="CATQJA010002637">
    <property type="protein sequence ID" value="CAJ0575255.1"/>
    <property type="molecule type" value="Genomic_DNA"/>
</dbReference>
<dbReference type="Gene3D" id="3.40.50.1820">
    <property type="entry name" value="alpha/beta hydrolase"/>
    <property type="match status" value="1"/>
</dbReference>
<dbReference type="AlphaFoldDB" id="A0AA36CTW3"/>
<accession>A0AA36CTW3</accession>
<name>A0AA36CTW3_9BILA</name>